<name>A0A194XMS4_MOLSC</name>
<reference evidence="2 3" key="1">
    <citation type="submission" date="2015-10" db="EMBL/GenBank/DDBJ databases">
        <title>Full genome of DAOMC 229536 Phialocephala scopiformis, a fungal endophyte of spruce producing the potent anti-insectan compound rugulosin.</title>
        <authorList>
            <consortium name="DOE Joint Genome Institute"/>
            <person name="Walker A.K."/>
            <person name="Frasz S.L."/>
            <person name="Seifert K.A."/>
            <person name="Miller J.D."/>
            <person name="Mondo S.J."/>
            <person name="Labutti K."/>
            <person name="Lipzen A."/>
            <person name="Dockter R."/>
            <person name="Kennedy M."/>
            <person name="Grigoriev I.V."/>
            <person name="Spatafora J.W."/>
        </authorList>
    </citation>
    <scope>NUCLEOTIDE SEQUENCE [LARGE SCALE GENOMIC DNA]</scope>
    <source>
        <strain evidence="2 3">CBS 120377</strain>
    </source>
</reference>
<evidence type="ECO:0000256" key="1">
    <source>
        <dbReference type="SAM" id="MobiDB-lite"/>
    </source>
</evidence>
<accession>A0A194XMS4</accession>
<dbReference type="KEGG" id="psco:LY89DRAFT_609458"/>
<dbReference type="STRING" id="149040.A0A194XMS4"/>
<dbReference type="InParanoid" id="A0A194XMS4"/>
<organism evidence="2 3">
    <name type="scientific">Mollisia scopiformis</name>
    <name type="common">Conifer needle endophyte fungus</name>
    <name type="synonym">Phialocephala scopiformis</name>
    <dbReference type="NCBI Taxonomy" id="149040"/>
    <lineage>
        <taxon>Eukaryota</taxon>
        <taxon>Fungi</taxon>
        <taxon>Dikarya</taxon>
        <taxon>Ascomycota</taxon>
        <taxon>Pezizomycotina</taxon>
        <taxon>Leotiomycetes</taxon>
        <taxon>Helotiales</taxon>
        <taxon>Mollisiaceae</taxon>
        <taxon>Mollisia</taxon>
    </lineage>
</organism>
<dbReference type="GeneID" id="28820245"/>
<dbReference type="PANTHER" id="PTHR16469:SF51">
    <property type="entry name" value="TRANSCRIPTION FACTOR TAU 55 KDA SUBUNIT"/>
    <property type="match status" value="1"/>
</dbReference>
<dbReference type="OrthoDB" id="414418at2759"/>
<feature type="compositionally biased region" description="Acidic residues" evidence="1">
    <location>
        <begin position="275"/>
        <end position="285"/>
    </location>
</feature>
<protein>
    <submittedName>
        <fullName evidence="2">Phosphoglycerate mutase-like protein</fullName>
    </submittedName>
</protein>
<dbReference type="SUPFAM" id="SSF53254">
    <property type="entry name" value="Phosphoglycerate mutase-like"/>
    <property type="match status" value="1"/>
</dbReference>
<dbReference type="PANTHER" id="PTHR16469">
    <property type="entry name" value="UBIQUITIN-ASSOCIATED AND SH3 DOMAIN-CONTAINING BA-RELATED"/>
    <property type="match status" value="1"/>
</dbReference>
<proteinExistence type="predicted"/>
<feature type="region of interest" description="Disordered" evidence="1">
    <location>
        <begin position="270"/>
        <end position="293"/>
    </location>
</feature>
<dbReference type="Pfam" id="PF00300">
    <property type="entry name" value="His_Phos_1"/>
    <property type="match status" value="1"/>
</dbReference>
<evidence type="ECO:0000313" key="3">
    <source>
        <dbReference type="Proteomes" id="UP000070700"/>
    </source>
</evidence>
<gene>
    <name evidence="2" type="ORF">LY89DRAFT_609458</name>
</gene>
<dbReference type="AlphaFoldDB" id="A0A194XMS4"/>
<dbReference type="Gene3D" id="3.40.50.1240">
    <property type="entry name" value="Phosphoglycerate mutase-like"/>
    <property type="match status" value="1"/>
</dbReference>
<dbReference type="CDD" id="cd07067">
    <property type="entry name" value="HP_PGM_like"/>
    <property type="match status" value="1"/>
</dbReference>
<dbReference type="InterPro" id="IPR051710">
    <property type="entry name" value="Phosphatase_SH3-domain"/>
</dbReference>
<dbReference type="RefSeq" id="XP_018075432.1">
    <property type="nucleotide sequence ID" value="XM_018210519.1"/>
</dbReference>
<dbReference type="Proteomes" id="UP000070700">
    <property type="component" value="Unassembled WGS sequence"/>
</dbReference>
<dbReference type="InterPro" id="IPR013078">
    <property type="entry name" value="His_Pase_superF_clade-1"/>
</dbReference>
<dbReference type="EMBL" id="KQ947408">
    <property type="protein sequence ID" value="KUJ21077.1"/>
    <property type="molecule type" value="Genomic_DNA"/>
</dbReference>
<dbReference type="FunCoup" id="A0A194XMS4">
    <property type="interactions" value="138"/>
</dbReference>
<evidence type="ECO:0000313" key="2">
    <source>
        <dbReference type="EMBL" id="KUJ21077.1"/>
    </source>
</evidence>
<keyword evidence="3" id="KW-1185">Reference proteome</keyword>
<dbReference type="InterPro" id="IPR029033">
    <property type="entry name" value="His_PPase_superfam"/>
</dbReference>
<sequence>MSLTTIYVTRHGFRSTWSVDHKNGIYSSSIKSPTGIPNDPALTSYGVQQSIELGEHLKTVDPPIERIYSSPYYRCLQTIDPFAEQLSTTTEDPTTALIRPEPGLGEFFGLADFLHPVPASPEILKRHFKRLAPWTPLIKPNEKGESIEQLHERVAYAMAKIIEYSEKEDVKAVVICTHAAAVIAIGRVLTGVMPEDITESDFHPFTCSLSTFVRRKKEVMGSAVPKLRSDGGIPNLGWRNGNGIGGGWDVVGNGDCSFLSGGAERGWSFNGDESFIPEEDPDMMDDPPIKSNL</sequence>